<dbReference type="HOGENOM" id="CLU_013985_22_0_0"/>
<dbReference type="OrthoDB" id="9127144at2"/>
<protein>
    <submittedName>
        <fullName evidence="2">GCN5-related N-acetyltransferase</fullName>
    </submittedName>
</protein>
<name>Q02CQ6_SOLUE</name>
<dbReference type="InterPro" id="IPR000182">
    <property type="entry name" value="GNAT_dom"/>
</dbReference>
<proteinExistence type="predicted"/>
<dbReference type="InterPro" id="IPR016181">
    <property type="entry name" value="Acyl_CoA_acyltransferase"/>
</dbReference>
<dbReference type="STRING" id="234267.Acid_0145"/>
<dbReference type="SUPFAM" id="SSF55729">
    <property type="entry name" value="Acyl-CoA N-acyltransferases (Nat)"/>
    <property type="match status" value="1"/>
</dbReference>
<sequence length="159" mass="17604">MSITLRPVLESDRPRLFDLYSATRQAELAQVPWTPAQKRAFVEMQFAAQAEGYRTTHPNATHEMICVGESAVGRLYLDRQPGCLHILDITVAPESRNSGIGSEVLSGIIAEADRAAKRVSIYVESFNPSLRLFARLGFRTASQEGFLLLLEHPHVAGEP</sequence>
<evidence type="ECO:0000313" key="2">
    <source>
        <dbReference type="EMBL" id="ABJ81160.1"/>
    </source>
</evidence>
<dbReference type="InParanoid" id="Q02CQ6"/>
<dbReference type="GO" id="GO:0016747">
    <property type="term" value="F:acyltransferase activity, transferring groups other than amino-acyl groups"/>
    <property type="evidence" value="ECO:0007669"/>
    <property type="project" value="InterPro"/>
</dbReference>
<dbReference type="AlphaFoldDB" id="Q02CQ6"/>
<gene>
    <name evidence="2" type="ordered locus">Acid_0145</name>
</gene>
<dbReference type="Gene3D" id="3.40.630.30">
    <property type="match status" value="1"/>
</dbReference>
<dbReference type="Pfam" id="PF00583">
    <property type="entry name" value="Acetyltransf_1"/>
    <property type="match status" value="1"/>
</dbReference>
<dbReference type="PROSITE" id="PS51186">
    <property type="entry name" value="GNAT"/>
    <property type="match status" value="1"/>
</dbReference>
<dbReference type="EMBL" id="CP000473">
    <property type="protein sequence ID" value="ABJ81160.1"/>
    <property type="molecule type" value="Genomic_DNA"/>
</dbReference>
<evidence type="ECO:0000259" key="1">
    <source>
        <dbReference type="PROSITE" id="PS51186"/>
    </source>
</evidence>
<feature type="domain" description="N-acetyltransferase" evidence="1">
    <location>
        <begin position="3"/>
        <end position="155"/>
    </location>
</feature>
<dbReference type="KEGG" id="sus:Acid_0145"/>
<organism evidence="2">
    <name type="scientific">Solibacter usitatus (strain Ellin6076)</name>
    <dbReference type="NCBI Taxonomy" id="234267"/>
    <lineage>
        <taxon>Bacteria</taxon>
        <taxon>Pseudomonadati</taxon>
        <taxon>Acidobacteriota</taxon>
        <taxon>Terriglobia</taxon>
        <taxon>Bryobacterales</taxon>
        <taxon>Solibacteraceae</taxon>
        <taxon>Candidatus Solibacter</taxon>
    </lineage>
</organism>
<reference evidence="2" key="1">
    <citation type="submission" date="2006-10" db="EMBL/GenBank/DDBJ databases">
        <title>Complete sequence of Solibacter usitatus Ellin6076.</title>
        <authorList>
            <consortium name="US DOE Joint Genome Institute"/>
            <person name="Copeland A."/>
            <person name="Lucas S."/>
            <person name="Lapidus A."/>
            <person name="Barry K."/>
            <person name="Detter J.C."/>
            <person name="Glavina del Rio T."/>
            <person name="Hammon N."/>
            <person name="Israni S."/>
            <person name="Dalin E."/>
            <person name="Tice H."/>
            <person name="Pitluck S."/>
            <person name="Thompson L.S."/>
            <person name="Brettin T."/>
            <person name="Bruce D."/>
            <person name="Han C."/>
            <person name="Tapia R."/>
            <person name="Gilna P."/>
            <person name="Schmutz J."/>
            <person name="Larimer F."/>
            <person name="Land M."/>
            <person name="Hauser L."/>
            <person name="Kyrpides N."/>
            <person name="Mikhailova N."/>
            <person name="Janssen P.H."/>
            <person name="Kuske C.R."/>
            <person name="Richardson P."/>
        </authorList>
    </citation>
    <scope>NUCLEOTIDE SEQUENCE</scope>
    <source>
        <strain evidence="2">Ellin6076</strain>
    </source>
</reference>
<accession>Q02CQ6</accession>
<dbReference type="CDD" id="cd04301">
    <property type="entry name" value="NAT_SF"/>
    <property type="match status" value="1"/>
</dbReference>
<dbReference type="eggNOG" id="COG0456">
    <property type="taxonomic scope" value="Bacteria"/>
</dbReference>
<keyword evidence="2" id="KW-0808">Transferase</keyword>